<comment type="caution">
    <text evidence="1">The sequence shown here is derived from an EMBL/GenBank/DDBJ whole genome shotgun (WGS) entry which is preliminary data.</text>
</comment>
<organism evidence="1 2">
    <name type="scientific">Solanum commersonii</name>
    <name type="common">Commerson's wild potato</name>
    <name type="synonym">Commerson's nightshade</name>
    <dbReference type="NCBI Taxonomy" id="4109"/>
    <lineage>
        <taxon>Eukaryota</taxon>
        <taxon>Viridiplantae</taxon>
        <taxon>Streptophyta</taxon>
        <taxon>Embryophyta</taxon>
        <taxon>Tracheophyta</taxon>
        <taxon>Spermatophyta</taxon>
        <taxon>Magnoliopsida</taxon>
        <taxon>eudicotyledons</taxon>
        <taxon>Gunneridae</taxon>
        <taxon>Pentapetalae</taxon>
        <taxon>asterids</taxon>
        <taxon>lamiids</taxon>
        <taxon>Solanales</taxon>
        <taxon>Solanaceae</taxon>
        <taxon>Solanoideae</taxon>
        <taxon>Solaneae</taxon>
        <taxon>Solanum</taxon>
    </lineage>
</organism>
<reference evidence="1 2" key="1">
    <citation type="submission" date="2020-09" db="EMBL/GenBank/DDBJ databases">
        <title>De no assembly of potato wild relative species, Solanum commersonii.</title>
        <authorList>
            <person name="Cho K."/>
        </authorList>
    </citation>
    <scope>NUCLEOTIDE SEQUENCE [LARGE SCALE GENOMIC DNA]</scope>
    <source>
        <strain evidence="1">LZ3.2</strain>
        <tissue evidence="1">Leaf</tissue>
    </source>
</reference>
<name>A0A9J5W3G5_SOLCO</name>
<dbReference type="Proteomes" id="UP000824120">
    <property type="component" value="Chromosome 12"/>
</dbReference>
<protein>
    <submittedName>
        <fullName evidence="1">Uncharacterized protein</fullName>
    </submittedName>
</protein>
<evidence type="ECO:0000313" key="2">
    <source>
        <dbReference type="Proteomes" id="UP000824120"/>
    </source>
</evidence>
<evidence type="ECO:0000313" key="1">
    <source>
        <dbReference type="EMBL" id="KAG5569848.1"/>
    </source>
</evidence>
<gene>
    <name evidence="1" type="ORF">H5410_059614</name>
</gene>
<sequence>MAPKCHQKIDMSSLKYRISGKFGRHKKIKDRISGKFCRHQRINMSSLKDIVAILLHESIYIYASAYEHGLVPENMMVGHENEFEIKLLEEQKK</sequence>
<keyword evidence="2" id="KW-1185">Reference proteome</keyword>
<dbReference type="AlphaFoldDB" id="A0A9J5W3G5"/>
<dbReference type="EMBL" id="JACXVP010000012">
    <property type="protein sequence ID" value="KAG5569848.1"/>
    <property type="molecule type" value="Genomic_DNA"/>
</dbReference>
<proteinExistence type="predicted"/>
<accession>A0A9J5W3G5</accession>